<evidence type="ECO:0000313" key="2">
    <source>
        <dbReference type="Proteomes" id="UP000838756"/>
    </source>
</evidence>
<accession>A0A8S4RYF9</accession>
<keyword evidence="2" id="KW-1185">Reference proteome</keyword>
<proteinExistence type="predicted"/>
<organism evidence="1 2">
    <name type="scientific">Pararge aegeria aegeria</name>
    <dbReference type="NCBI Taxonomy" id="348720"/>
    <lineage>
        <taxon>Eukaryota</taxon>
        <taxon>Metazoa</taxon>
        <taxon>Ecdysozoa</taxon>
        <taxon>Arthropoda</taxon>
        <taxon>Hexapoda</taxon>
        <taxon>Insecta</taxon>
        <taxon>Pterygota</taxon>
        <taxon>Neoptera</taxon>
        <taxon>Endopterygota</taxon>
        <taxon>Lepidoptera</taxon>
        <taxon>Glossata</taxon>
        <taxon>Ditrysia</taxon>
        <taxon>Papilionoidea</taxon>
        <taxon>Nymphalidae</taxon>
        <taxon>Satyrinae</taxon>
        <taxon>Satyrini</taxon>
        <taxon>Parargina</taxon>
        <taxon>Pararge</taxon>
    </lineage>
</organism>
<dbReference type="AlphaFoldDB" id="A0A8S4RYF9"/>
<dbReference type="OrthoDB" id="407509at2759"/>
<reference evidence="1" key="1">
    <citation type="submission" date="2022-03" db="EMBL/GenBank/DDBJ databases">
        <authorList>
            <person name="Lindestad O."/>
        </authorList>
    </citation>
    <scope>NUCLEOTIDE SEQUENCE</scope>
</reference>
<dbReference type="Proteomes" id="UP000838756">
    <property type="component" value="Unassembled WGS sequence"/>
</dbReference>
<dbReference type="EMBL" id="CAKXAJ010025534">
    <property type="protein sequence ID" value="CAH2240589.1"/>
    <property type="molecule type" value="Genomic_DNA"/>
</dbReference>
<gene>
    <name evidence="1" type="primary">jg21063</name>
    <name evidence="1" type="ORF">PAEG_LOCUS17164</name>
</gene>
<protein>
    <submittedName>
        <fullName evidence="1">Jg21063 protein</fullName>
    </submittedName>
</protein>
<sequence length="104" mass="11758">MELCWESLLGVKFATTKSLGKPKSQDFGLKDKQVEVAGNVCHRTDGRGGASWSGDRESVGRPAVRWTDYLKKVAGSSWMRKPEDRVWWHALGKAYVQQWTLVGY</sequence>
<comment type="caution">
    <text evidence="1">The sequence shown here is derived from an EMBL/GenBank/DDBJ whole genome shotgun (WGS) entry which is preliminary data.</text>
</comment>
<evidence type="ECO:0000313" key="1">
    <source>
        <dbReference type="EMBL" id="CAH2240589.1"/>
    </source>
</evidence>
<name>A0A8S4RYF9_9NEOP</name>